<organism evidence="3 4">
    <name type="scientific">Acinetobacter soli</name>
    <dbReference type="NCBI Taxonomy" id="487316"/>
    <lineage>
        <taxon>Bacteria</taxon>
        <taxon>Pseudomonadati</taxon>
        <taxon>Pseudomonadota</taxon>
        <taxon>Gammaproteobacteria</taxon>
        <taxon>Moraxellales</taxon>
        <taxon>Moraxellaceae</taxon>
        <taxon>Acinetobacter</taxon>
    </lineage>
</organism>
<evidence type="ECO:0000313" key="4">
    <source>
        <dbReference type="Proteomes" id="UP000185674"/>
    </source>
</evidence>
<dbReference type="Pfam" id="PF08291">
    <property type="entry name" value="Peptidase_M15_3"/>
    <property type="match status" value="1"/>
</dbReference>
<evidence type="ECO:0000256" key="1">
    <source>
        <dbReference type="SAM" id="SignalP"/>
    </source>
</evidence>
<evidence type="ECO:0000313" key="3">
    <source>
        <dbReference type="EMBL" id="APV35392.1"/>
    </source>
</evidence>
<feature type="chain" id="PRO_5013383505" evidence="1">
    <location>
        <begin position="22"/>
        <end position="235"/>
    </location>
</feature>
<gene>
    <name evidence="3" type="ORF">BEN76_04940</name>
</gene>
<sequence>MKHFYVLTVFTFFGLTLSACTSIQHPPKSAKQIQSVRPNAIQSSALAKPIPVSYIVWLERNPNQKRVSDYKNYLISQGVNLVAPDFELFRSARGWQACQYDQYDVPDSSVWNNAVPTLKLLAYLVNSNIISDIELTSAYRSPMLNACVGGAKESSHMQNSAIDFRIGPEFPSNSDQLRIASSKRKLCKFWQTEGQRYNMGLGVYSSGQIHIDTKGFRTWGPDHTWHSSICGEKIE</sequence>
<reference evidence="3 4" key="1">
    <citation type="submission" date="2016-08" db="EMBL/GenBank/DDBJ databases">
        <title>Complete genome sequence of Acinetobacter baylyi strain GFJ2.</title>
        <authorList>
            <person name="Tabata M."/>
            <person name="Kuboki S."/>
            <person name="Gibu N."/>
            <person name="Kinouchi Y."/>
            <person name="Vangnai A."/>
            <person name="Kasai D."/>
            <person name="Fukuda M."/>
        </authorList>
    </citation>
    <scope>NUCLEOTIDE SEQUENCE [LARGE SCALE GENOMIC DNA]</scope>
    <source>
        <strain evidence="3 4">GFJ2</strain>
    </source>
</reference>
<protein>
    <submittedName>
        <fullName evidence="3">Peptidase M15</fullName>
    </submittedName>
</protein>
<dbReference type="RefSeq" id="WP_076032443.1">
    <property type="nucleotide sequence ID" value="NZ_CP016896.1"/>
</dbReference>
<feature type="signal peptide" evidence="1">
    <location>
        <begin position="1"/>
        <end position="21"/>
    </location>
</feature>
<dbReference type="KEGG" id="asol:BEN76_04940"/>
<keyword evidence="1" id="KW-0732">Signal</keyword>
<feature type="domain" description="Peptidase M15A C-terminal" evidence="2">
    <location>
        <begin position="132"/>
        <end position="169"/>
    </location>
</feature>
<dbReference type="EMBL" id="CP016896">
    <property type="protein sequence ID" value="APV35392.1"/>
    <property type="molecule type" value="Genomic_DNA"/>
</dbReference>
<dbReference type="PROSITE" id="PS51257">
    <property type="entry name" value="PROKAR_LIPOPROTEIN"/>
    <property type="match status" value="1"/>
</dbReference>
<accession>A0A1P8EGQ5</accession>
<dbReference type="SUPFAM" id="SSF55166">
    <property type="entry name" value="Hedgehog/DD-peptidase"/>
    <property type="match status" value="1"/>
</dbReference>
<dbReference type="eggNOG" id="COG3108">
    <property type="taxonomic scope" value="Bacteria"/>
</dbReference>
<dbReference type="Proteomes" id="UP000185674">
    <property type="component" value="Chromosome"/>
</dbReference>
<dbReference type="STRING" id="487316.BEN76_04940"/>
<dbReference type="AlphaFoldDB" id="A0A1P8EGQ5"/>
<dbReference type="Gene3D" id="3.30.1380.10">
    <property type="match status" value="1"/>
</dbReference>
<dbReference type="InterPro" id="IPR013230">
    <property type="entry name" value="Peptidase_M15A_C"/>
</dbReference>
<evidence type="ECO:0000259" key="2">
    <source>
        <dbReference type="Pfam" id="PF08291"/>
    </source>
</evidence>
<name>A0A1P8EGQ5_9GAMM</name>
<proteinExistence type="predicted"/>
<dbReference type="InterPro" id="IPR009045">
    <property type="entry name" value="Zn_M74/Hedgehog-like"/>
</dbReference>